<reference evidence="2 3" key="1">
    <citation type="submission" date="2023-02" db="EMBL/GenBank/DDBJ databases">
        <title>Genome sequence of Lentisphaera profundi SAORIC-696.</title>
        <authorList>
            <person name="Kim e."/>
            <person name="Cho J.-C."/>
            <person name="Choi A."/>
            <person name="Kang I."/>
        </authorList>
    </citation>
    <scope>NUCLEOTIDE SEQUENCE [LARGE SCALE GENOMIC DNA]</scope>
    <source>
        <strain evidence="2 3">SAORIC-696</strain>
    </source>
</reference>
<name>A0ABY7VY87_9BACT</name>
<dbReference type="PANTHER" id="PTHR42850">
    <property type="entry name" value="METALLOPHOSPHOESTERASE"/>
    <property type="match status" value="1"/>
</dbReference>
<organism evidence="2 3">
    <name type="scientific">Lentisphaera profundi</name>
    <dbReference type="NCBI Taxonomy" id="1658616"/>
    <lineage>
        <taxon>Bacteria</taxon>
        <taxon>Pseudomonadati</taxon>
        <taxon>Lentisphaerota</taxon>
        <taxon>Lentisphaeria</taxon>
        <taxon>Lentisphaerales</taxon>
        <taxon>Lentisphaeraceae</taxon>
        <taxon>Lentisphaera</taxon>
    </lineage>
</organism>
<keyword evidence="3" id="KW-1185">Reference proteome</keyword>
<evidence type="ECO:0000313" key="3">
    <source>
        <dbReference type="Proteomes" id="UP001214250"/>
    </source>
</evidence>
<sequence>MKRKVFVGDIHGCYTEFLDLLKKVNYDPVSDRLISVGDIINKGPQSAAVLDYFIANTLEVVKGNHEDWLQRAIVGECKMYAEGEKIIADSVYSKKEILSWLESLPLYIKEKDFIAVHAGLSPYAKIKDTVARDLFTVRYVNKKTKELFAKDKHANDLTPWYEEYAYLKPGKREIIHGHWAKKSVCEYGRIMGLDTGCVYGGHLSAYLFPSKHIVQVKSKQQKQFNY</sequence>
<dbReference type="RefSeq" id="WP_274153085.1">
    <property type="nucleotide sequence ID" value="NZ_CP117812.1"/>
</dbReference>
<protein>
    <submittedName>
        <fullName evidence="2">Metallophosphoesterase</fullName>
    </submittedName>
</protein>
<evidence type="ECO:0000259" key="1">
    <source>
        <dbReference type="Pfam" id="PF00149"/>
    </source>
</evidence>
<dbReference type="Pfam" id="PF00149">
    <property type="entry name" value="Metallophos"/>
    <property type="match status" value="1"/>
</dbReference>
<feature type="domain" description="Calcineurin-like phosphoesterase" evidence="1">
    <location>
        <begin position="5"/>
        <end position="180"/>
    </location>
</feature>
<dbReference type="SUPFAM" id="SSF56300">
    <property type="entry name" value="Metallo-dependent phosphatases"/>
    <property type="match status" value="1"/>
</dbReference>
<dbReference type="EMBL" id="CP117812">
    <property type="protein sequence ID" value="WDE98234.1"/>
    <property type="molecule type" value="Genomic_DNA"/>
</dbReference>
<gene>
    <name evidence="2" type="ORF">PQO03_20675</name>
</gene>
<evidence type="ECO:0000313" key="2">
    <source>
        <dbReference type="EMBL" id="WDE98234.1"/>
    </source>
</evidence>
<proteinExistence type="predicted"/>
<dbReference type="InterPro" id="IPR029052">
    <property type="entry name" value="Metallo-depent_PP-like"/>
</dbReference>
<dbReference type="Gene3D" id="3.60.21.10">
    <property type="match status" value="1"/>
</dbReference>
<dbReference type="Proteomes" id="UP001214250">
    <property type="component" value="Chromosome 2"/>
</dbReference>
<dbReference type="PANTHER" id="PTHR42850:SF4">
    <property type="entry name" value="ZINC-DEPENDENT ENDOPOLYPHOSPHATASE"/>
    <property type="match status" value="1"/>
</dbReference>
<dbReference type="InterPro" id="IPR050126">
    <property type="entry name" value="Ap4A_hydrolase"/>
</dbReference>
<accession>A0ABY7VY87</accession>
<dbReference type="InterPro" id="IPR004843">
    <property type="entry name" value="Calcineurin-like_PHP"/>
</dbReference>